<dbReference type="OrthoDB" id="5229808at2759"/>
<dbReference type="GO" id="GO:0005789">
    <property type="term" value="C:endoplasmic reticulum membrane"/>
    <property type="evidence" value="ECO:0007669"/>
    <property type="project" value="TreeGrafter"/>
</dbReference>
<dbReference type="EMBL" id="MU157830">
    <property type="protein sequence ID" value="KAF9532919.1"/>
    <property type="molecule type" value="Genomic_DNA"/>
</dbReference>
<sequence length="238" mass="25441">MGVRAGFVVCVTSFLLGALFTHWIADSLTLWKSPVTEEHLWTAASYYAILANGPSELVYLLVVIAGLGATTILWSLHDLRADNIMFDGGSVFLFMTTVIMYLNSVVPSISSTFKALPPHTLATPIPRLLRESILELASNNLICSVALTGVLVLQACRLWVEQSEAEDEDDDFVVIEPEDVPKAAVATASASGTTSTGTTSGNTSKSRRPASSSGTKTPDLGISEDKVKPLLQARVLSN</sequence>
<feature type="transmembrane region" description="Helical" evidence="2">
    <location>
        <begin position="7"/>
        <end position="25"/>
    </location>
</feature>
<feature type="compositionally biased region" description="Low complexity" evidence="1">
    <location>
        <begin position="184"/>
        <end position="204"/>
    </location>
</feature>
<dbReference type="Pfam" id="PF08229">
    <property type="entry name" value="SHR3_chaperone"/>
    <property type="match status" value="1"/>
</dbReference>
<dbReference type="AlphaFoldDB" id="A0A9P6EPX2"/>
<dbReference type="SMART" id="SM00786">
    <property type="entry name" value="SHR3_chaperone"/>
    <property type="match status" value="1"/>
</dbReference>
<proteinExistence type="predicted"/>
<dbReference type="PANTHER" id="PTHR28228">
    <property type="entry name" value="SECRETORY COMPONENT PROTEIN SHR3"/>
    <property type="match status" value="1"/>
</dbReference>
<name>A0A9P6EPX2_9AGAR</name>
<feature type="transmembrane region" description="Helical" evidence="2">
    <location>
        <begin position="84"/>
        <end position="102"/>
    </location>
</feature>
<accession>A0A9P6EPX2</accession>
<keyword evidence="2" id="KW-0472">Membrane</keyword>
<dbReference type="GO" id="GO:0051082">
    <property type="term" value="F:unfolded protein binding"/>
    <property type="evidence" value="ECO:0007669"/>
    <property type="project" value="TreeGrafter"/>
</dbReference>
<feature type="region of interest" description="Disordered" evidence="1">
    <location>
        <begin position="184"/>
        <end position="226"/>
    </location>
</feature>
<feature type="transmembrane region" description="Helical" evidence="2">
    <location>
        <begin position="57"/>
        <end position="77"/>
    </location>
</feature>
<dbReference type="GO" id="GO:0006888">
    <property type="term" value="P:endoplasmic reticulum to Golgi vesicle-mediated transport"/>
    <property type="evidence" value="ECO:0007669"/>
    <property type="project" value="TreeGrafter"/>
</dbReference>
<evidence type="ECO:0000256" key="1">
    <source>
        <dbReference type="SAM" id="MobiDB-lite"/>
    </source>
</evidence>
<evidence type="ECO:0000313" key="4">
    <source>
        <dbReference type="Proteomes" id="UP000807306"/>
    </source>
</evidence>
<keyword evidence="4" id="KW-1185">Reference proteome</keyword>
<comment type="caution">
    <text evidence="3">The sequence shown here is derived from an EMBL/GenBank/DDBJ whole genome shotgun (WGS) entry which is preliminary data.</text>
</comment>
<dbReference type="InterPro" id="IPR013248">
    <property type="entry name" value="Psh3/Shr3"/>
</dbReference>
<reference evidence="3" key="1">
    <citation type="submission" date="2020-11" db="EMBL/GenBank/DDBJ databases">
        <authorList>
            <consortium name="DOE Joint Genome Institute"/>
            <person name="Ahrendt S."/>
            <person name="Riley R."/>
            <person name="Andreopoulos W."/>
            <person name="Labutti K."/>
            <person name="Pangilinan J."/>
            <person name="Ruiz-Duenas F.J."/>
            <person name="Barrasa J.M."/>
            <person name="Sanchez-Garcia M."/>
            <person name="Camarero S."/>
            <person name="Miyauchi S."/>
            <person name="Serrano A."/>
            <person name="Linde D."/>
            <person name="Babiker R."/>
            <person name="Drula E."/>
            <person name="Ayuso-Fernandez I."/>
            <person name="Pacheco R."/>
            <person name="Padilla G."/>
            <person name="Ferreira P."/>
            <person name="Barriuso J."/>
            <person name="Kellner H."/>
            <person name="Castanera R."/>
            <person name="Alfaro M."/>
            <person name="Ramirez L."/>
            <person name="Pisabarro A.G."/>
            <person name="Kuo A."/>
            <person name="Tritt A."/>
            <person name="Lipzen A."/>
            <person name="He G."/>
            <person name="Yan M."/>
            <person name="Ng V."/>
            <person name="Cullen D."/>
            <person name="Martin F."/>
            <person name="Rosso M.-N."/>
            <person name="Henrissat B."/>
            <person name="Hibbett D."/>
            <person name="Martinez A.T."/>
            <person name="Grigoriev I.V."/>
        </authorList>
    </citation>
    <scope>NUCLEOTIDE SEQUENCE</scope>
    <source>
        <strain evidence="3">CBS 506.95</strain>
    </source>
</reference>
<keyword evidence="2" id="KW-0812">Transmembrane</keyword>
<evidence type="ECO:0000313" key="3">
    <source>
        <dbReference type="EMBL" id="KAF9532919.1"/>
    </source>
</evidence>
<gene>
    <name evidence="3" type="ORF">CPB83DRAFT_846592</name>
</gene>
<dbReference type="Proteomes" id="UP000807306">
    <property type="component" value="Unassembled WGS sequence"/>
</dbReference>
<evidence type="ECO:0000256" key="2">
    <source>
        <dbReference type="SAM" id="Phobius"/>
    </source>
</evidence>
<protein>
    <submittedName>
        <fullName evidence="3">ER membrane protein SH3-domain-containing protein</fullName>
    </submittedName>
</protein>
<organism evidence="3 4">
    <name type="scientific">Crepidotus variabilis</name>
    <dbReference type="NCBI Taxonomy" id="179855"/>
    <lineage>
        <taxon>Eukaryota</taxon>
        <taxon>Fungi</taxon>
        <taxon>Dikarya</taxon>
        <taxon>Basidiomycota</taxon>
        <taxon>Agaricomycotina</taxon>
        <taxon>Agaricomycetes</taxon>
        <taxon>Agaricomycetidae</taxon>
        <taxon>Agaricales</taxon>
        <taxon>Agaricineae</taxon>
        <taxon>Crepidotaceae</taxon>
        <taxon>Crepidotus</taxon>
    </lineage>
</organism>
<keyword evidence="2" id="KW-1133">Transmembrane helix</keyword>
<dbReference type="PANTHER" id="PTHR28228:SF1">
    <property type="entry name" value="SECRETORY COMPONENT PROTEIN SHR3"/>
    <property type="match status" value="1"/>
</dbReference>